<keyword evidence="2" id="KW-1185">Reference proteome</keyword>
<dbReference type="AlphaFoldDB" id="A0A9P0M881"/>
<proteinExistence type="predicted"/>
<comment type="caution">
    <text evidence="1">The sequence shown here is derived from an EMBL/GenBank/DDBJ whole genome shotgun (WGS) entry which is preliminary data.</text>
</comment>
<sequence length="118" mass="13623">MEEERMDGKRVYNQGLPRLLPPVPSTDTDSIRMLYSFVREHIFEQPSYIPQRALLASQNVVIKQRPLTARKLTLIKSPVGSFNLFVLWIRLCPIRSSSTILQTSMKSLFSFKNQNLPT</sequence>
<reference evidence="1" key="1">
    <citation type="submission" date="2022-03" db="EMBL/GenBank/DDBJ databases">
        <authorList>
            <person name="Sayadi A."/>
        </authorList>
    </citation>
    <scope>NUCLEOTIDE SEQUENCE</scope>
</reference>
<accession>A0A9P0M881</accession>
<name>A0A9P0M881_ACAOB</name>
<protein>
    <submittedName>
        <fullName evidence="1">Uncharacterized protein</fullName>
    </submittedName>
</protein>
<evidence type="ECO:0000313" key="2">
    <source>
        <dbReference type="Proteomes" id="UP001152888"/>
    </source>
</evidence>
<dbReference type="Proteomes" id="UP001152888">
    <property type="component" value="Unassembled WGS sequence"/>
</dbReference>
<gene>
    <name evidence="1" type="ORF">ACAOBT_LOCUS30116</name>
</gene>
<evidence type="ECO:0000313" key="1">
    <source>
        <dbReference type="EMBL" id="CAH2008255.1"/>
    </source>
</evidence>
<dbReference type="EMBL" id="CAKOFQ010007794">
    <property type="protein sequence ID" value="CAH2008255.1"/>
    <property type="molecule type" value="Genomic_DNA"/>
</dbReference>
<organism evidence="1 2">
    <name type="scientific">Acanthoscelides obtectus</name>
    <name type="common">Bean weevil</name>
    <name type="synonym">Bruchus obtectus</name>
    <dbReference type="NCBI Taxonomy" id="200917"/>
    <lineage>
        <taxon>Eukaryota</taxon>
        <taxon>Metazoa</taxon>
        <taxon>Ecdysozoa</taxon>
        <taxon>Arthropoda</taxon>
        <taxon>Hexapoda</taxon>
        <taxon>Insecta</taxon>
        <taxon>Pterygota</taxon>
        <taxon>Neoptera</taxon>
        <taxon>Endopterygota</taxon>
        <taxon>Coleoptera</taxon>
        <taxon>Polyphaga</taxon>
        <taxon>Cucujiformia</taxon>
        <taxon>Chrysomeloidea</taxon>
        <taxon>Chrysomelidae</taxon>
        <taxon>Bruchinae</taxon>
        <taxon>Bruchini</taxon>
        <taxon>Acanthoscelides</taxon>
    </lineage>
</organism>